<dbReference type="SUPFAM" id="SSF50129">
    <property type="entry name" value="GroES-like"/>
    <property type="match status" value="1"/>
</dbReference>
<keyword evidence="4" id="KW-0560">Oxidoreductase</keyword>
<dbReference type="Gene3D" id="3.40.50.720">
    <property type="entry name" value="NAD(P)-binding Rossmann-like Domain"/>
    <property type="match status" value="1"/>
</dbReference>
<keyword evidence="6" id="KW-0830">Ubiquinone</keyword>
<proteinExistence type="predicted"/>
<dbReference type="Gene3D" id="3.90.180.10">
    <property type="entry name" value="Medium-chain alcohol dehydrogenases, catalytic domain"/>
    <property type="match status" value="1"/>
</dbReference>
<name>A0A4D9DE98_9SAUR</name>
<dbReference type="InterPro" id="IPR013149">
    <property type="entry name" value="ADH-like_C"/>
</dbReference>
<reference evidence="6 7" key="2">
    <citation type="submission" date="2019-04" db="EMBL/GenBank/DDBJ databases">
        <title>The genome sequence of big-headed turtle.</title>
        <authorList>
            <person name="Gong S."/>
        </authorList>
    </citation>
    <scope>NUCLEOTIDE SEQUENCE [LARGE SCALE GENOMIC DNA]</scope>
    <source>
        <strain evidence="6">DO16091913</strain>
        <tissue evidence="6">Muscle</tissue>
    </source>
</reference>
<dbReference type="GO" id="GO:0016616">
    <property type="term" value="F:oxidoreductase activity, acting on the CH-OH group of donors, NAD or NADP as acceptor"/>
    <property type="evidence" value="ECO:0007669"/>
    <property type="project" value="InterPro"/>
</dbReference>
<dbReference type="AlphaFoldDB" id="A0A4D9DE98"/>
<dbReference type="FunFam" id="3.40.50.720:FF:000022">
    <property type="entry name" value="Cinnamyl alcohol dehydrogenase"/>
    <property type="match status" value="1"/>
</dbReference>
<dbReference type="Pfam" id="PF00107">
    <property type="entry name" value="ADH_zinc_N"/>
    <property type="match status" value="1"/>
</dbReference>
<dbReference type="InterPro" id="IPR047109">
    <property type="entry name" value="CAD-like"/>
</dbReference>
<sequence>MVDSCRTCEYCTSGDEQFCENGSTMTYAGVDKYGKVTNGGYSTHIVAEEDFVLRVPEGLSSESVAPLLCAGITLYSPLKRWGAGPGKKVAIVGMGGLGHMGVKIAAAMGAEVTVLSQTLRKADDAKSYGAARCFATSDEATFQQLKGQFDVIINTVSAPLDFAAYLKLLKVGGAMVVVGLPDKPVELQLSPLIMGRRILAGSLIGGIKETQEMLDFCGQHHLGAEVEVISAGDVNDAYDRVVRSDVRYRFVIDASTIASAEVEHEAKAEPVGAH</sequence>
<keyword evidence="2" id="KW-0479">Metal-binding</keyword>
<evidence type="ECO:0000256" key="2">
    <source>
        <dbReference type="ARBA" id="ARBA00022723"/>
    </source>
</evidence>
<feature type="domain" description="Alcohol dehydrogenase-like C-terminal" evidence="5">
    <location>
        <begin position="96"/>
        <end position="217"/>
    </location>
</feature>
<evidence type="ECO:0000256" key="3">
    <source>
        <dbReference type="ARBA" id="ARBA00022833"/>
    </source>
</evidence>
<protein>
    <submittedName>
        <fullName evidence="6">Ubiquinone biosynthesis methyltransferase UbiE</fullName>
    </submittedName>
</protein>
<keyword evidence="6" id="KW-0489">Methyltransferase</keyword>
<organism evidence="6 7">
    <name type="scientific">Platysternon megacephalum</name>
    <name type="common">big-headed turtle</name>
    <dbReference type="NCBI Taxonomy" id="55544"/>
    <lineage>
        <taxon>Eukaryota</taxon>
        <taxon>Metazoa</taxon>
        <taxon>Chordata</taxon>
        <taxon>Craniata</taxon>
        <taxon>Vertebrata</taxon>
        <taxon>Euteleostomi</taxon>
        <taxon>Archelosauria</taxon>
        <taxon>Testudinata</taxon>
        <taxon>Testudines</taxon>
        <taxon>Cryptodira</taxon>
        <taxon>Durocryptodira</taxon>
        <taxon>Testudinoidea</taxon>
        <taxon>Platysternidae</taxon>
        <taxon>Platysternon</taxon>
    </lineage>
</organism>
<comment type="caution">
    <text evidence="6">The sequence shown here is derived from an EMBL/GenBank/DDBJ whole genome shotgun (WGS) entry which is preliminary data.</text>
</comment>
<dbReference type="PANTHER" id="PTHR42683">
    <property type="entry name" value="ALDEHYDE REDUCTASE"/>
    <property type="match status" value="1"/>
</dbReference>
<dbReference type="GO" id="GO:0008168">
    <property type="term" value="F:methyltransferase activity"/>
    <property type="evidence" value="ECO:0007669"/>
    <property type="project" value="UniProtKB-KW"/>
</dbReference>
<evidence type="ECO:0000256" key="4">
    <source>
        <dbReference type="ARBA" id="ARBA00023002"/>
    </source>
</evidence>
<keyword evidence="6" id="KW-0808">Transferase</keyword>
<gene>
    <name evidence="6" type="ORF">DR999_PMT24002</name>
</gene>
<comment type="cofactor">
    <cofactor evidence="1">
        <name>Zn(2+)</name>
        <dbReference type="ChEBI" id="CHEBI:29105"/>
    </cofactor>
</comment>
<keyword evidence="3" id="KW-0862">Zinc</keyword>
<accession>A0A4D9DE98</accession>
<dbReference type="InterPro" id="IPR011032">
    <property type="entry name" value="GroES-like_sf"/>
</dbReference>
<evidence type="ECO:0000256" key="1">
    <source>
        <dbReference type="ARBA" id="ARBA00001947"/>
    </source>
</evidence>
<keyword evidence="7" id="KW-1185">Reference proteome</keyword>
<dbReference type="CDD" id="cd05283">
    <property type="entry name" value="CAD1"/>
    <property type="match status" value="1"/>
</dbReference>
<dbReference type="OrthoDB" id="1879366at2759"/>
<dbReference type="SUPFAM" id="SSF51735">
    <property type="entry name" value="NAD(P)-binding Rossmann-fold domains"/>
    <property type="match status" value="1"/>
</dbReference>
<dbReference type="STRING" id="55544.A0A4D9DE98"/>
<dbReference type="GO" id="GO:0046872">
    <property type="term" value="F:metal ion binding"/>
    <property type="evidence" value="ECO:0007669"/>
    <property type="project" value="UniProtKB-KW"/>
</dbReference>
<dbReference type="GO" id="GO:0032259">
    <property type="term" value="P:methylation"/>
    <property type="evidence" value="ECO:0007669"/>
    <property type="project" value="UniProtKB-KW"/>
</dbReference>
<evidence type="ECO:0000313" key="7">
    <source>
        <dbReference type="Proteomes" id="UP000297703"/>
    </source>
</evidence>
<dbReference type="EMBL" id="QXTE01028615">
    <property type="protein sequence ID" value="TFJ94821.1"/>
    <property type="molecule type" value="Genomic_DNA"/>
</dbReference>
<dbReference type="InterPro" id="IPR036291">
    <property type="entry name" value="NAD(P)-bd_dom_sf"/>
</dbReference>
<evidence type="ECO:0000259" key="5">
    <source>
        <dbReference type="Pfam" id="PF00107"/>
    </source>
</evidence>
<dbReference type="Proteomes" id="UP000297703">
    <property type="component" value="Unassembled WGS sequence"/>
</dbReference>
<evidence type="ECO:0000313" key="6">
    <source>
        <dbReference type="EMBL" id="TFJ94821.1"/>
    </source>
</evidence>
<reference evidence="6 7" key="1">
    <citation type="submission" date="2019-04" db="EMBL/GenBank/DDBJ databases">
        <title>Draft genome of the big-headed turtle Platysternon megacephalum.</title>
        <authorList>
            <person name="Gong S."/>
        </authorList>
    </citation>
    <scope>NUCLEOTIDE SEQUENCE [LARGE SCALE GENOMIC DNA]</scope>
    <source>
        <strain evidence="6">DO16091913</strain>
        <tissue evidence="6">Muscle</tissue>
    </source>
</reference>